<dbReference type="EMBL" id="VHII01000006">
    <property type="protein sequence ID" value="KAF1389518.1"/>
    <property type="molecule type" value="Genomic_DNA"/>
</dbReference>
<comment type="caution">
    <text evidence="2">The sequence shown here is derived from an EMBL/GenBank/DDBJ whole genome shotgun (WGS) entry which is preliminary data.</text>
</comment>
<evidence type="ECO:0000313" key="3">
    <source>
        <dbReference type="Proteomes" id="UP000465112"/>
    </source>
</evidence>
<dbReference type="AlphaFoldDB" id="A0A6A5FB93"/>
<sequence>MKYRAGSVTVLCAWMVITMQSLDAGHAAKKHAAAVSCRPKELTALTKSVVQESLTGFEKANGGHLGTWPPGFPELREHHVQGSKVQCSLLFMSQGLEKVLNDQRNNLNPKDVSLHEKLKEAISSVHRLAECAKNILIGECSPKPPPPNMPRHAFERKQWSHTLLKTARDYLNWLESKFPVQKNKIKRKATEATHQKYLEGSGYLL</sequence>
<reference evidence="2 3" key="1">
    <citation type="submission" date="2019-06" db="EMBL/GenBank/DDBJ databases">
        <title>A chromosome-scale genome assembly of the European perch, Perca fluviatilis.</title>
        <authorList>
            <person name="Roques C."/>
            <person name="Zahm M."/>
            <person name="Cabau C."/>
            <person name="Klopp C."/>
            <person name="Bouchez O."/>
            <person name="Donnadieu C."/>
            <person name="Kuhl H."/>
            <person name="Gislard M."/>
            <person name="Guendouz S."/>
            <person name="Journot L."/>
            <person name="Haffray P."/>
            <person name="Bestin A."/>
            <person name="Morvezen R."/>
            <person name="Feron R."/>
            <person name="Wen M."/>
            <person name="Jouanno E."/>
            <person name="Herpin A."/>
            <person name="Schartl M."/>
            <person name="Postlethwait J."/>
            <person name="Schaerlinger B."/>
            <person name="Chardard D."/>
            <person name="Lecocq T."/>
            <person name="Poncet C."/>
            <person name="Jaffrelo L."/>
            <person name="Lampietro C."/>
            <person name="Guiguen Y."/>
        </authorList>
    </citation>
    <scope>NUCLEOTIDE SEQUENCE [LARGE SCALE GENOMIC DNA]</scope>
    <source>
        <tissue evidence="2">Blood</tissue>
    </source>
</reference>
<feature type="chain" id="PRO_5025449672" evidence="1">
    <location>
        <begin position="28"/>
        <end position="205"/>
    </location>
</feature>
<dbReference type="SUPFAM" id="SSF47266">
    <property type="entry name" value="4-helical cytokines"/>
    <property type="match status" value="1"/>
</dbReference>
<feature type="signal peptide" evidence="1">
    <location>
        <begin position="1"/>
        <end position="27"/>
    </location>
</feature>
<dbReference type="Proteomes" id="UP000465112">
    <property type="component" value="Chromosome 6"/>
</dbReference>
<evidence type="ECO:0000256" key="1">
    <source>
        <dbReference type="SAM" id="SignalP"/>
    </source>
</evidence>
<dbReference type="Gene3D" id="1.20.1250.10">
    <property type="match status" value="1"/>
</dbReference>
<evidence type="ECO:0000313" key="2">
    <source>
        <dbReference type="EMBL" id="KAF1389518.1"/>
    </source>
</evidence>
<protein>
    <submittedName>
        <fullName evidence="2">Uncharacterized protein</fullName>
    </submittedName>
</protein>
<accession>A0A6A5FB93</accession>
<keyword evidence="3" id="KW-1185">Reference proteome</keyword>
<dbReference type="OrthoDB" id="8924031at2759"/>
<gene>
    <name evidence="2" type="ORF">PFLUV_G00074240</name>
</gene>
<organism evidence="2 3">
    <name type="scientific">Perca fluviatilis</name>
    <name type="common">European perch</name>
    <dbReference type="NCBI Taxonomy" id="8168"/>
    <lineage>
        <taxon>Eukaryota</taxon>
        <taxon>Metazoa</taxon>
        <taxon>Chordata</taxon>
        <taxon>Craniata</taxon>
        <taxon>Vertebrata</taxon>
        <taxon>Euteleostomi</taxon>
        <taxon>Actinopterygii</taxon>
        <taxon>Neopterygii</taxon>
        <taxon>Teleostei</taxon>
        <taxon>Neoteleostei</taxon>
        <taxon>Acanthomorphata</taxon>
        <taxon>Eupercaria</taxon>
        <taxon>Perciformes</taxon>
        <taxon>Percoidei</taxon>
        <taxon>Percidae</taxon>
        <taxon>Percinae</taxon>
        <taxon>Perca</taxon>
    </lineage>
</organism>
<proteinExistence type="predicted"/>
<keyword evidence="1" id="KW-0732">Signal</keyword>
<dbReference type="InterPro" id="IPR009079">
    <property type="entry name" value="4_helix_cytokine-like_core"/>
</dbReference>
<name>A0A6A5FB93_PERFL</name>